<name>A0AAE1G485_PETCI</name>
<dbReference type="SUPFAM" id="SSF52266">
    <property type="entry name" value="SGNH hydrolase"/>
    <property type="match status" value="1"/>
</dbReference>
<dbReference type="AlphaFoldDB" id="A0AAE1G485"/>
<keyword evidence="2" id="KW-1185">Reference proteome</keyword>
<reference evidence="1" key="1">
    <citation type="submission" date="2023-10" db="EMBL/GenBank/DDBJ databases">
        <title>Genome assemblies of two species of porcelain crab, Petrolisthes cinctipes and Petrolisthes manimaculis (Anomura: Porcellanidae).</title>
        <authorList>
            <person name="Angst P."/>
        </authorList>
    </citation>
    <scope>NUCLEOTIDE SEQUENCE</scope>
    <source>
        <strain evidence="1">PB745_01</strain>
        <tissue evidence="1">Gill</tissue>
    </source>
</reference>
<evidence type="ECO:0000313" key="1">
    <source>
        <dbReference type="EMBL" id="KAK3885041.1"/>
    </source>
</evidence>
<dbReference type="Gene3D" id="3.40.50.1110">
    <property type="entry name" value="SGNH hydrolase"/>
    <property type="match status" value="1"/>
</dbReference>
<evidence type="ECO:0000313" key="2">
    <source>
        <dbReference type="Proteomes" id="UP001286313"/>
    </source>
</evidence>
<dbReference type="Proteomes" id="UP001286313">
    <property type="component" value="Unassembled WGS sequence"/>
</dbReference>
<dbReference type="InterPro" id="IPR036514">
    <property type="entry name" value="SGNH_hydro_sf"/>
</dbReference>
<gene>
    <name evidence="1" type="ORF">Pcinc_010695</name>
</gene>
<organism evidence="1 2">
    <name type="scientific">Petrolisthes cinctipes</name>
    <name type="common">Flat porcelain crab</name>
    <dbReference type="NCBI Taxonomy" id="88211"/>
    <lineage>
        <taxon>Eukaryota</taxon>
        <taxon>Metazoa</taxon>
        <taxon>Ecdysozoa</taxon>
        <taxon>Arthropoda</taxon>
        <taxon>Crustacea</taxon>
        <taxon>Multicrustacea</taxon>
        <taxon>Malacostraca</taxon>
        <taxon>Eumalacostraca</taxon>
        <taxon>Eucarida</taxon>
        <taxon>Decapoda</taxon>
        <taxon>Pleocyemata</taxon>
        <taxon>Anomura</taxon>
        <taxon>Galatheoidea</taxon>
        <taxon>Porcellanidae</taxon>
        <taxon>Petrolisthes</taxon>
    </lineage>
</organism>
<accession>A0AAE1G485</accession>
<dbReference type="EMBL" id="JAWQEG010000831">
    <property type="protein sequence ID" value="KAK3885041.1"/>
    <property type="molecule type" value="Genomic_DNA"/>
</dbReference>
<sequence length="192" mass="21509">MQFSTSQASSDPVKTVGILGLSYVRRLPFASPLQLPWFEVRKFDSPGAKVSNITQRSEWMRCMEYRPDIVLLVLGGNDINVDTKPNEFSHKIKDLALLIEELTGADCLILSIEPRLQPRDISSGQYNTTTRSVNRLLGRMLDSKSRFWGSGLQKEDLGYDGVHLSLEGNQQLLKNLLISAKNSGGLMTCRHL</sequence>
<comment type="caution">
    <text evidence="1">The sequence shown here is derived from an EMBL/GenBank/DDBJ whole genome shotgun (WGS) entry which is preliminary data.</text>
</comment>
<proteinExistence type="predicted"/>
<protein>
    <submittedName>
        <fullName evidence="1">Uncharacterized protein</fullName>
    </submittedName>
</protein>
<dbReference type="CDD" id="cd00229">
    <property type="entry name" value="SGNH_hydrolase"/>
    <property type="match status" value="1"/>
</dbReference>